<sequence length="172" mass="18781">MASLRVRAREEKAQARPQDVWLPFTPLEKDEADILVDRITKEAGPMLLQDPTKALLKPLRPVALGVNEVTRLVESRAARVIVMSSDAAVQTMCQHVAVMAEQLAVPICVVPVAPSELGAIFKLKQVSVFAFRTITQESTAELEDALIQLRSIQDFAISKASSPAAVPSLQRI</sequence>
<comment type="caution">
    <text evidence="2">The sequence shown here is derived from an EMBL/GenBank/DDBJ whole genome shotgun (WGS) entry which is preliminary data.</text>
</comment>
<proteinExistence type="predicted"/>
<reference evidence="2 3" key="1">
    <citation type="journal article" date="2014" name="Genome Biol. Evol.">
        <title>The secreted proteins of Achlya hypogyna and Thraustotheca clavata identify the ancestral oomycete secretome and reveal gene acquisitions by horizontal gene transfer.</title>
        <authorList>
            <person name="Misner I."/>
            <person name="Blouin N."/>
            <person name="Leonard G."/>
            <person name="Richards T.A."/>
            <person name="Lane C.E."/>
        </authorList>
    </citation>
    <scope>NUCLEOTIDE SEQUENCE [LARGE SCALE GENOMIC DNA]</scope>
    <source>
        <strain evidence="2 3">ATCC 48635</strain>
    </source>
</reference>
<evidence type="ECO:0000313" key="3">
    <source>
        <dbReference type="Proteomes" id="UP000243579"/>
    </source>
</evidence>
<dbReference type="OrthoDB" id="20109at2759"/>
<name>A0A1V9YNX2_ACHHY</name>
<evidence type="ECO:0000259" key="1">
    <source>
        <dbReference type="Pfam" id="PF01248"/>
    </source>
</evidence>
<dbReference type="Pfam" id="PF01248">
    <property type="entry name" value="Ribosomal_L7Ae"/>
    <property type="match status" value="1"/>
</dbReference>
<dbReference type="InterPro" id="IPR004038">
    <property type="entry name" value="Ribosomal_eL8/eL30/eS12/Gad45"/>
</dbReference>
<organism evidence="2 3">
    <name type="scientific">Achlya hypogyna</name>
    <name type="common">Oomycete</name>
    <name type="synonym">Protoachlya hypogyna</name>
    <dbReference type="NCBI Taxonomy" id="1202772"/>
    <lineage>
        <taxon>Eukaryota</taxon>
        <taxon>Sar</taxon>
        <taxon>Stramenopiles</taxon>
        <taxon>Oomycota</taxon>
        <taxon>Saprolegniomycetes</taxon>
        <taxon>Saprolegniales</taxon>
        <taxon>Achlyaceae</taxon>
        <taxon>Achlya</taxon>
    </lineage>
</organism>
<evidence type="ECO:0000313" key="2">
    <source>
        <dbReference type="EMBL" id="OQR87350.1"/>
    </source>
</evidence>
<feature type="domain" description="Ribosomal protein eL8/eL30/eS12/Gadd45" evidence="1">
    <location>
        <begin position="60"/>
        <end position="133"/>
    </location>
</feature>
<dbReference type="SUPFAM" id="SSF55315">
    <property type="entry name" value="L30e-like"/>
    <property type="match status" value="1"/>
</dbReference>
<keyword evidence="3" id="KW-1185">Reference proteome</keyword>
<dbReference type="InterPro" id="IPR042848">
    <property type="entry name" value="Rpp38"/>
</dbReference>
<dbReference type="GO" id="GO:0001682">
    <property type="term" value="P:tRNA 5'-leader removal"/>
    <property type="evidence" value="ECO:0007669"/>
    <property type="project" value="InterPro"/>
</dbReference>
<accession>A0A1V9YNX2</accession>
<dbReference type="AlphaFoldDB" id="A0A1V9YNX2"/>
<dbReference type="InterPro" id="IPR029064">
    <property type="entry name" value="Ribosomal_eL30-like_sf"/>
</dbReference>
<dbReference type="PANTHER" id="PTHR46948">
    <property type="entry name" value="RIBONUCLEASE P PROTEIN SUBUNIT P38"/>
    <property type="match status" value="1"/>
</dbReference>
<dbReference type="GO" id="GO:0005655">
    <property type="term" value="C:nucleolar ribonuclease P complex"/>
    <property type="evidence" value="ECO:0007669"/>
    <property type="project" value="InterPro"/>
</dbReference>
<dbReference type="PANTHER" id="PTHR46948:SF1">
    <property type="entry name" value="RIBONUCLEASE P PROTEIN SUBUNIT P38"/>
    <property type="match status" value="1"/>
</dbReference>
<dbReference type="Proteomes" id="UP000243579">
    <property type="component" value="Unassembled WGS sequence"/>
</dbReference>
<dbReference type="EMBL" id="JNBR01001449">
    <property type="protein sequence ID" value="OQR87350.1"/>
    <property type="molecule type" value="Genomic_DNA"/>
</dbReference>
<dbReference type="GO" id="GO:0000172">
    <property type="term" value="C:ribonuclease MRP complex"/>
    <property type="evidence" value="ECO:0007669"/>
    <property type="project" value="InterPro"/>
</dbReference>
<gene>
    <name evidence="2" type="ORF">ACHHYP_09092</name>
</gene>
<protein>
    <recommendedName>
        <fullName evidence="1">Ribosomal protein eL8/eL30/eS12/Gadd45 domain-containing protein</fullName>
    </recommendedName>
</protein>
<dbReference type="Gene3D" id="3.30.1330.30">
    <property type="match status" value="1"/>
</dbReference>